<dbReference type="Gene3D" id="3.30.479.30">
    <property type="entry name" value="Band 7 domain"/>
    <property type="match status" value="1"/>
</dbReference>
<dbReference type="InterPro" id="IPR036013">
    <property type="entry name" value="Band_7/SPFH_dom_sf"/>
</dbReference>
<dbReference type="InterPro" id="IPR001107">
    <property type="entry name" value="Band_7"/>
</dbReference>
<feature type="domain" description="Band 7" evidence="2">
    <location>
        <begin position="10"/>
        <end position="189"/>
    </location>
</feature>
<feature type="coiled-coil region" evidence="1">
    <location>
        <begin position="215"/>
        <end position="271"/>
    </location>
</feature>
<dbReference type="RefSeq" id="WP_099520020.1">
    <property type="nucleotide sequence ID" value="NZ_CP016808.1"/>
</dbReference>
<evidence type="ECO:0000259" key="2">
    <source>
        <dbReference type="Pfam" id="PF01145"/>
    </source>
</evidence>
<evidence type="ECO:0000256" key="1">
    <source>
        <dbReference type="SAM" id="Coils"/>
    </source>
</evidence>
<dbReference type="GO" id="GO:0006508">
    <property type="term" value="P:proteolysis"/>
    <property type="evidence" value="ECO:0007669"/>
    <property type="project" value="UniProtKB-KW"/>
</dbReference>
<reference evidence="3" key="1">
    <citation type="submission" date="2016-08" db="EMBL/GenBank/DDBJ databases">
        <title>Complete Genome Seqeunce of Paenibacillus sp. BIHB 4019 from tea rhizoplane.</title>
        <authorList>
            <person name="Thakur R."/>
            <person name="Swarnkar M.K."/>
            <person name="Gulati A."/>
        </authorList>
    </citation>
    <scope>NUCLEOTIDE SEQUENCE [LARGE SCALE GENOMIC DNA]</scope>
    <source>
        <strain evidence="3">BIHB4019</strain>
    </source>
</reference>
<proteinExistence type="predicted"/>
<dbReference type="Pfam" id="PF01145">
    <property type="entry name" value="Band_7"/>
    <property type="match status" value="1"/>
</dbReference>
<keyword evidence="1" id="KW-0175">Coiled coil</keyword>
<accession>A0A1B2DMN4</accession>
<dbReference type="SUPFAM" id="SSF117892">
    <property type="entry name" value="Band 7/SPFH domain"/>
    <property type="match status" value="1"/>
</dbReference>
<keyword evidence="3" id="KW-0378">Hydrolase</keyword>
<name>A0A1B2DMN4_9BACL</name>
<dbReference type="GO" id="GO:0008233">
    <property type="term" value="F:peptidase activity"/>
    <property type="evidence" value="ECO:0007669"/>
    <property type="project" value="UniProtKB-KW"/>
</dbReference>
<dbReference type="EMBL" id="CP016808">
    <property type="protein sequence ID" value="ANY68972.1"/>
    <property type="molecule type" value="Genomic_DNA"/>
</dbReference>
<organism evidence="3">
    <name type="scientific">Paenibacillus sp. BIHB 4019</name>
    <dbReference type="NCBI Taxonomy" id="1870819"/>
    <lineage>
        <taxon>Bacteria</taxon>
        <taxon>Bacillati</taxon>
        <taxon>Bacillota</taxon>
        <taxon>Bacilli</taxon>
        <taxon>Bacillales</taxon>
        <taxon>Paenibacillaceae</taxon>
        <taxon>Paenibacillus</taxon>
    </lineage>
</organism>
<protein>
    <submittedName>
        <fullName evidence="3">Membrane protease subunit, stomatin/prohibitin</fullName>
    </submittedName>
</protein>
<keyword evidence="3" id="KW-0645">Protease</keyword>
<dbReference type="AlphaFoldDB" id="A0A1B2DMN4"/>
<gene>
    <name evidence="3" type="ORF">BBD42_22650</name>
</gene>
<sequence>MFGFKFVKFQPSDYIIQVKNGKVVREGIGLSFYYYERATSVVVIPISSIDVPFMFEEMTRDYQTVTVQGQLTYRIVDYRKMMEIMNYTYNIKKKAYMSDDPVKLSQRIIQIAKVLTKKQLEQLPLKEAIQSSERLAKAITQEVSRHEELAKLGIELMGLSILAVLPNKETMRALEAQSREQMLQDADEALYVRRNASIEQERRVKENELNTDIAVELKKRQIREAQLDAERSVREKQNELKEVQLHFDTQLEEKKQAMIELAAANKRSEADARAYELAAVMKSLQDTQPYVLQAMANMGMDSNKLIAIAFQEMAEKAERIGQLNISPDLLQSLIPGAGNGAGSVKPEARGGERR</sequence>
<evidence type="ECO:0000313" key="3">
    <source>
        <dbReference type="EMBL" id="ANY68972.1"/>
    </source>
</evidence>